<dbReference type="InterPro" id="IPR000669">
    <property type="entry name" value="Mannitol_DH"/>
</dbReference>
<dbReference type="InterPro" id="IPR036291">
    <property type="entry name" value="NAD(P)-bd_dom_sf"/>
</dbReference>
<protein>
    <recommendedName>
        <fullName evidence="3">Mannitol-1-phosphate 5-dehydrogenase</fullName>
        <ecNumber evidence="2">1.1.1.17</ecNumber>
    </recommendedName>
</protein>
<evidence type="ECO:0000313" key="10">
    <source>
        <dbReference type="Proteomes" id="UP001165590"/>
    </source>
</evidence>
<keyword evidence="4" id="KW-0560">Oxidoreductase</keyword>
<dbReference type="Proteomes" id="UP001165590">
    <property type="component" value="Unassembled WGS sequence"/>
</dbReference>
<reference evidence="9" key="1">
    <citation type="journal article" date="2022" name="bioRxiv">
        <title>Discovery and biosynthetic assessment of Streptomyces ortus sp nov. isolated from a deep-sea sponge.</title>
        <authorList>
            <person name="Williams S.E."/>
        </authorList>
    </citation>
    <scope>NUCLEOTIDE SEQUENCE</scope>
    <source>
        <strain evidence="9">A15ISP2-DRY2</strain>
    </source>
</reference>
<dbReference type="RefSeq" id="WP_267024476.1">
    <property type="nucleotide sequence ID" value="NZ_JAIFZO010000001.1"/>
</dbReference>
<dbReference type="PRINTS" id="PR00084">
    <property type="entry name" value="MTLDHDRGNASE"/>
</dbReference>
<evidence type="ECO:0000259" key="7">
    <source>
        <dbReference type="Pfam" id="PF01232"/>
    </source>
</evidence>
<dbReference type="InterPro" id="IPR013131">
    <property type="entry name" value="Mannitol_DH_N"/>
</dbReference>
<comment type="catalytic activity">
    <reaction evidence="6">
        <text>D-mannitol 1-phosphate + NAD(+) = beta-D-fructose 6-phosphate + NADH + H(+)</text>
        <dbReference type="Rhea" id="RHEA:19661"/>
        <dbReference type="ChEBI" id="CHEBI:15378"/>
        <dbReference type="ChEBI" id="CHEBI:57540"/>
        <dbReference type="ChEBI" id="CHEBI:57634"/>
        <dbReference type="ChEBI" id="CHEBI:57945"/>
        <dbReference type="ChEBI" id="CHEBI:61381"/>
        <dbReference type="EC" id="1.1.1.17"/>
    </reaction>
</comment>
<evidence type="ECO:0000256" key="6">
    <source>
        <dbReference type="ARBA" id="ARBA00048615"/>
    </source>
</evidence>
<proteinExistence type="inferred from homology"/>
<dbReference type="PANTHER" id="PTHR43362:SF1">
    <property type="entry name" value="MANNITOL DEHYDROGENASE 2-RELATED"/>
    <property type="match status" value="1"/>
</dbReference>
<dbReference type="InterPro" id="IPR023027">
    <property type="entry name" value="Mannitol_DH_CS"/>
</dbReference>
<evidence type="ECO:0000256" key="3">
    <source>
        <dbReference type="ARBA" id="ARBA00016219"/>
    </source>
</evidence>
<comment type="caution">
    <text evidence="9">The sequence shown here is derived from an EMBL/GenBank/DDBJ whole genome shotgun (WGS) entry which is preliminary data.</text>
</comment>
<evidence type="ECO:0000259" key="8">
    <source>
        <dbReference type="Pfam" id="PF08125"/>
    </source>
</evidence>
<comment type="similarity">
    <text evidence="1">Belongs to the mannitol dehydrogenase family.</text>
</comment>
<dbReference type="PANTHER" id="PTHR43362">
    <property type="entry name" value="MANNITOL DEHYDROGENASE DSF1-RELATED"/>
    <property type="match status" value="1"/>
</dbReference>
<name>A0ABT3UUY0_9ACTN</name>
<evidence type="ECO:0000256" key="1">
    <source>
        <dbReference type="ARBA" id="ARBA00006541"/>
    </source>
</evidence>
<dbReference type="InterPro" id="IPR013118">
    <property type="entry name" value="Mannitol_DH_C"/>
</dbReference>
<dbReference type="SUPFAM" id="SSF51735">
    <property type="entry name" value="NAD(P)-binding Rossmann-fold domains"/>
    <property type="match status" value="1"/>
</dbReference>
<dbReference type="PROSITE" id="PS00974">
    <property type="entry name" value="MANNITOL_DHGENASE"/>
    <property type="match status" value="1"/>
</dbReference>
<feature type="domain" description="Mannitol dehydrogenase N-terminal" evidence="7">
    <location>
        <begin position="33"/>
        <end position="285"/>
    </location>
</feature>
<evidence type="ECO:0000256" key="4">
    <source>
        <dbReference type="ARBA" id="ARBA00023002"/>
    </source>
</evidence>
<dbReference type="Pfam" id="PF08125">
    <property type="entry name" value="Mannitol_dh_C"/>
    <property type="match status" value="1"/>
</dbReference>
<keyword evidence="10" id="KW-1185">Reference proteome</keyword>
<feature type="domain" description="Mannitol dehydrogenase C-terminal" evidence="8">
    <location>
        <begin position="294"/>
        <end position="490"/>
    </location>
</feature>
<dbReference type="Gene3D" id="1.10.1040.10">
    <property type="entry name" value="N-(1-d-carboxylethyl)-l-norvaline Dehydrogenase, domain 2"/>
    <property type="match status" value="1"/>
</dbReference>
<dbReference type="EC" id="1.1.1.17" evidence="2"/>
<gene>
    <name evidence="9" type="ORF">K3769_00945</name>
</gene>
<dbReference type="Pfam" id="PF01232">
    <property type="entry name" value="Mannitol_dh"/>
    <property type="match status" value="1"/>
</dbReference>
<organism evidence="9 10">
    <name type="scientific">Streptomyces ortus</name>
    <dbReference type="NCBI Taxonomy" id="2867268"/>
    <lineage>
        <taxon>Bacteria</taxon>
        <taxon>Bacillati</taxon>
        <taxon>Actinomycetota</taxon>
        <taxon>Actinomycetes</taxon>
        <taxon>Kitasatosporales</taxon>
        <taxon>Streptomycetaceae</taxon>
        <taxon>Streptomyces</taxon>
    </lineage>
</organism>
<dbReference type="EMBL" id="JAIFZO010000001">
    <property type="protein sequence ID" value="MCX4231359.1"/>
    <property type="molecule type" value="Genomic_DNA"/>
</dbReference>
<evidence type="ECO:0000256" key="2">
    <source>
        <dbReference type="ARBA" id="ARBA00012939"/>
    </source>
</evidence>
<dbReference type="InterPro" id="IPR013328">
    <property type="entry name" value="6PGD_dom2"/>
</dbReference>
<dbReference type="InterPro" id="IPR008927">
    <property type="entry name" value="6-PGluconate_DH-like_C_sf"/>
</dbReference>
<evidence type="ECO:0000313" key="9">
    <source>
        <dbReference type="EMBL" id="MCX4231359.1"/>
    </source>
</evidence>
<sequence length="498" mass="51711">MSADDPLGLDRGALPRLAPALRPAVDPAALRTRVVHFGLGAFHRAHQAVYTEQAAARSGEPWGITAVAPRSAGTVRALRDQDCLYSLTERRPDGHRTRVVGSVVGALAMSPDAAAVDALLADPEVTVVTLTVTEKGYHRSASTGGLDLTAGPVAADLAAGPDGPLTTVVGRLAAGLAARMRAGAPPVAVVSCDNMAGNGAALSRAVHDFVRASAWPDRSRILDRTAEAVVFPATVVDRIVPATGEADLATAAAALGVRDALAVTAEPYRQWVLEDSFTAARPPWELDGALFVPDVAPYQLTKLRLLNGAHSALAHLGLAAGLTTIAETMATDWGERLVRALCAEVAPTLPAGGPDPVAYADDLVVRFRNPAMRHLLRQIGSDASLKITERWLPALRELRSRPARAPAGTVTPVLELALAGWAHGTRRTSGSRASAGSVAPCDPAAEALAACWGSATRPAETVRALLRVLGATDLADDDTLTAAVADRLPALDAGRVEI</sequence>
<dbReference type="SUPFAM" id="SSF48179">
    <property type="entry name" value="6-phosphogluconate dehydrogenase C-terminal domain-like"/>
    <property type="match status" value="1"/>
</dbReference>
<accession>A0ABT3UUY0</accession>
<keyword evidence="5" id="KW-0520">NAD</keyword>
<dbReference type="InterPro" id="IPR050988">
    <property type="entry name" value="Mannitol_DH/Oxidoreductase"/>
</dbReference>
<dbReference type="Gene3D" id="3.40.50.720">
    <property type="entry name" value="NAD(P)-binding Rossmann-like Domain"/>
    <property type="match status" value="1"/>
</dbReference>
<evidence type="ECO:0000256" key="5">
    <source>
        <dbReference type="ARBA" id="ARBA00023027"/>
    </source>
</evidence>